<evidence type="ECO:0000256" key="1">
    <source>
        <dbReference type="SAM" id="SignalP"/>
    </source>
</evidence>
<keyword evidence="1" id="KW-0732">Signal</keyword>
<reference evidence="2" key="1">
    <citation type="submission" date="2022-05" db="EMBL/GenBank/DDBJ databases">
        <authorList>
            <person name="Jo J.-H."/>
            <person name="Im W.-T."/>
        </authorList>
    </citation>
    <scope>NUCLEOTIDE SEQUENCE</scope>
    <source>
        <strain evidence="2">RB56-2</strain>
    </source>
</reference>
<name>A0ABT0SD16_9SPHN</name>
<dbReference type="Proteomes" id="UP001165383">
    <property type="component" value="Unassembled WGS sequence"/>
</dbReference>
<dbReference type="EMBL" id="JAMGBB010000001">
    <property type="protein sequence ID" value="MCL6742049.1"/>
    <property type="molecule type" value="Genomic_DNA"/>
</dbReference>
<evidence type="ECO:0000313" key="2">
    <source>
        <dbReference type="EMBL" id="MCL6742049.1"/>
    </source>
</evidence>
<organism evidence="2 3">
    <name type="scientific">Sphingomonas brevis</name>
    <dbReference type="NCBI Taxonomy" id="2908206"/>
    <lineage>
        <taxon>Bacteria</taxon>
        <taxon>Pseudomonadati</taxon>
        <taxon>Pseudomonadota</taxon>
        <taxon>Alphaproteobacteria</taxon>
        <taxon>Sphingomonadales</taxon>
        <taxon>Sphingomonadaceae</taxon>
        <taxon>Sphingomonas</taxon>
    </lineage>
</organism>
<gene>
    <name evidence="2" type="ORF">LZ518_13010</name>
</gene>
<proteinExistence type="predicted"/>
<keyword evidence="3" id="KW-1185">Reference proteome</keyword>
<protein>
    <submittedName>
        <fullName evidence="2">Uncharacterized protein</fullName>
    </submittedName>
</protein>
<sequence>MRTIWIALPLMLAATPAAAAPKDIQVPREFSDPAMADKLGKMAGILTRALMDMPVGEVEAAVQGREPTTADRAKRVRDEIGGPQAERQVEAQVAQSGRQMQAVGQALVESLPSLMSALGDLESRMERVTANIPDPTYPKR</sequence>
<feature type="chain" id="PRO_5045091401" evidence="1">
    <location>
        <begin position="20"/>
        <end position="140"/>
    </location>
</feature>
<dbReference type="RefSeq" id="WP_249916400.1">
    <property type="nucleotide sequence ID" value="NZ_JAMGBB010000001.1"/>
</dbReference>
<feature type="signal peptide" evidence="1">
    <location>
        <begin position="1"/>
        <end position="19"/>
    </location>
</feature>
<accession>A0ABT0SD16</accession>
<evidence type="ECO:0000313" key="3">
    <source>
        <dbReference type="Proteomes" id="UP001165383"/>
    </source>
</evidence>
<comment type="caution">
    <text evidence="2">The sequence shown here is derived from an EMBL/GenBank/DDBJ whole genome shotgun (WGS) entry which is preliminary data.</text>
</comment>